<organism evidence="2 3">
    <name type="scientific">Lactococcus garvieae</name>
    <dbReference type="NCBI Taxonomy" id="1363"/>
    <lineage>
        <taxon>Bacteria</taxon>
        <taxon>Bacillati</taxon>
        <taxon>Bacillota</taxon>
        <taxon>Bacilli</taxon>
        <taxon>Lactobacillales</taxon>
        <taxon>Streptococcaceae</taxon>
        <taxon>Lactococcus</taxon>
    </lineage>
</organism>
<reference evidence="2 3" key="1">
    <citation type="submission" date="2016-10" db="EMBL/GenBank/DDBJ databases">
        <authorList>
            <person name="de Groot N.N."/>
        </authorList>
    </citation>
    <scope>NUCLEOTIDE SEQUENCE [LARGE SCALE GENOMIC DNA]</scope>
    <source>
        <strain evidence="2 3">M79</strain>
    </source>
</reference>
<sequence>MNSYLEAVQAHLTELPQEESGDLIAYYQEYFIESDLTLEEIKAQYGTPKQFATKLKLSYFLDQDDHAQEEEKSIPAKSRLQLVWLIVLGLFASPLLVPLALAVLLLILALLIALLALLFSLYMLDVSLVFGGLFSLVSGLGVVFSSPSTTLVFSGLGLLLFGLGILISPFILFLTKWLCLRFLGMIKWLGRKLTQRTKRNQKGVVL</sequence>
<accession>A0A1I4ESY0</accession>
<dbReference type="AlphaFoldDB" id="A0A1I4ESY0"/>
<gene>
    <name evidence="2" type="ORF">SAMN05216438_101179</name>
</gene>
<dbReference type="EMBL" id="FOTJ01000001">
    <property type="protein sequence ID" value="SFL08822.1"/>
    <property type="molecule type" value="Genomic_DNA"/>
</dbReference>
<keyword evidence="1" id="KW-1133">Transmembrane helix</keyword>
<proteinExistence type="predicted"/>
<evidence type="ECO:0000256" key="1">
    <source>
        <dbReference type="SAM" id="Phobius"/>
    </source>
</evidence>
<keyword evidence="1" id="KW-0472">Membrane</keyword>
<name>A0A1I4ESY0_9LACT</name>
<feature type="transmembrane region" description="Helical" evidence="1">
    <location>
        <begin position="80"/>
        <end position="97"/>
    </location>
</feature>
<protein>
    <submittedName>
        <fullName evidence="2">Uncharacterized membrane protein</fullName>
    </submittedName>
</protein>
<feature type="transmembrane region" description="Helical" evidence="1">
    <location>
        <begin position="128"/>
        <end position="145"/>
    </location>
</feature>
<keyword evidence="1" id="KW-0812">Transmembrane</keyword>
<dbReference type="RefSeq" id="WP_074749966.1">
    <property type="nucleotide sequence ID" value="NZ_CAXVJC010000003.1"/>
</dbReference>
<dbReference type="OrthoDB" id="2194328at2"/>
<feature type="transmembrane region" description="Helical" evidence="1">
    <location>
        <begin position="151"/>
        <end position="175"/>
    </location>
</feature>
<dbReference type="Pfam" id="PF22564">
    <property type="entry name" value="HAAS"/>
    <property type="match status" value="1"/>
</dbReference>
<evidence type="ECO:0000313" key="3">
    <source>
        <dbReference type="Proteomes" id="UP000181969"/>
    </source>
</evidence>
<evidence type="ECO:0000313" key="2">
    <source>
        <dbReference type="EMBL" id="SFL08822.1"/>
    </source>
</evidence>
<dbReference type="Proteomes" id="UP000181969">
    <property type="component" value="Unassembled WGS sequence"/>
</dbReference>